<dbReference type="GO" id="GO:0008033">
    <property type="term" value="P:tRNA processing"/>
    <property type="evidence" value="ECO:0007669"/>
    <property type="project" value="UniProtKB-UniRule"/>
</dbReference>
<keyword evidence="3 6" id="KW-0808">Transferase</keyword>
<dbReference type="HAMAP" id="MF_01872">
    <property type="entry name" value="tRNA_methyltr_YfiC"/>
    <property type="match status" value="1"/>
</dbReference>
<dbReference type="GO" id="GO:0032259">
    <property type="term" value="P:methylation"/>
    <property type="evidence" value="ECO:0007669"/>
    <property type="project" value="UniProtKB-KW"/>
</dbReference>
<dbReference type="AlphaFoldDB" id="A0A1G5Q2S1"/>
<proteinExistence type="inferred from homology"/>
<accession>A0A1G5Q2S1</accession>
<dbReference type="PRINTS" id="PR00507">
    <property type="entry name" value="N12N6MTFRASE"/>
</dbReference>
<dbReference type="InterPro" id="IPR029063">
    <property type="entry name" value="SAM-dependent_MTases_sf"/>
</dbReference>
<dbReference type="SUPFAM" id="SSF53335">
    <property type="entry name" value="S-adenosyl-L-methionine-dependent methyltransferases"/>
    <property type="match status" value="1"/>
</dbReference>
<protein>
    <recommendedName>
        <fullName evidence="6">tRNA1(Val) (adenine(37)-N6)-methyltransferase</fullName>
        <ecNumber evidence="6">2.1.1.223</ecNumber>
    </recommendedName>
    <alternativeName>
        <fullName evidence="6">tRNA m6A37 methyltransferase</fullName>
    </alternativeName>
</protein>
<comment type="catalytic activity">
    <reaction evidence="6">
        <text>adenosine(37) in tRNA1(Val) + S-adenosyl-L-methionine = N(6)-methyladenosine(37) in tRNA1(Val) + S-adenosyl-L-homocysteine + H(+)</text>
        <dbReference type="Rhea" id="RHEA:43160"/>
        <dbReference type="Rhea" id="RHEA-COMP:10369"/>
        <dbReference type="Rhea" id="RHEA-COMP:10370"/>
        <dbReference type="ChEBI" id="CHEBI:15378"/>
        <dbReference type="ChEBI" id="CHEBI:57856"/>
        <dbReference type="ChEBI" id="CHEBI:59789"/>
        <dbReference type="ChEBI" id="CHEBI:74411"/>
        <dbReference type="ChEBI" id="CHEBI:74449"/>
        <dbReference type="EC" id="2.1.1.223"/>
    </reaction>
</comment>
<dbReference type="NCBIfam" id="NF047853">
    <property type="entry name" value="tRm6a37MtseTrmN"/>
    <property type="match status" value="1"/>
</dbReference>
<evidence type="ECO:0000256" key="6">
    <source>
        <dbReference type="HAMAP-Rule" id="MF_01872"/>
    </source>
</evidence>
<dbReference type="PROSITE" id="PS00092">
    <property type="entry name" value="N6_MTASE"/>
    <property type="match status" value="1"/>
</dbReference>
<keyword evidence="2 6" id="KW-0489">Methyltransferase</keyword>
<dbReference type="InterPro" id="IPR007848">
    <property type="entry name" value="Small_mtfrase_dom"/>
</dbReference>
<gene>
    <name evidence="8" type="ORF">SAMN02982990_00855</name>
</gene>
<dbReference type="PANTHER" id="PTHR47739:SF1">
    <property type="entry name" value="TRNA1(VAL) (ADENINE(37)-N6)-METHYLTRANSFERASE"/>
    <property type="match status" value="1"/>
</dbReference>
<dbReference type="InterPro" id="IPR022882">
    <property type="entry name" value="tRNA_adenine-N6_MeTrfase"/>
</dbReference>
<dbReference type="RefSeq" id="WP_049582198.1">
    <property type="nucleotide sequence ID" value="NZ_CAWQXX010000034.1"/>
</dbReference>
<dbReference type="GO" id="GO:0016430">
    <property type="term" value="F:tRNA (adenine-N6)-methyltransferase activity"/>
    <property type="evidence" value="ECO:0007669"/>
    <property type="project" value="UniProtKB-UniRule"/>
</dbReference>
<keyword evidence="9" id="KW-1185">Reference proteome</keyword>
<feature type="domain" description="Methyltransferase small" evidence="7">
    <location>
        <begin position="48"/>
        <end position="173"/>
    </location>
</feature>
<dbReference type="InterPro" id="IPR050210">
    <property type="entry name" value="tRNA_Adenine-N(6)_MTase"/>
</dbReference>
<dbReference type="GO" id="GO:0003676">
    <property type="term" value="F:nucleic acid binding"/>
    <property type="evidence" value="ECO:0007669"/>
    <property type="project" value="InterPro"/>
</dbReference>
<dbReference type="STRING" id="29488.KS18_12260"/>
<evidence type="ECO:0000256" key="5">
    <source>
        <dbReference type="ARBA" id="ARBA00022694"/>
    </source>
</evidence>
<evidence type="ECO:0000256" key="1">
    <source>
        <dbReference type="ARBA" id="ARBA00022490"/>
    </source>
</evidence>
<dbReference type="EC" id="2.1.1.223" evidence="6"/>
<keyword evidence="5 6" id="KW-0819">tRNA processing</keyword>
<reference evidence="9" key="1">
    <citation type="submission" date="2016-10" db="EMBL/GenBank/DDBJ databases">
        <authorList>
            <person name="Varghese N."/>
            <person name="Submissions S."/>
        </authorList>
    </citation>
    <scope>NUCLEOTIDE SEQUENCE [LARGE SCALE GENOMIC DNA]</scope>
    <source>
        <strain evidence="9">ATCC 29999</strain>
    </source>
</reference>
<keyword evidence="1 6" id="KW-0963">Cytoplasm</keyword>
<dbReference type="CDD" id="cd02440">
    <property type="entry name" value="AdoMet_MTases"/>
    <property type="match status" value="1"/>
</dbReference>
<dbReference type="PANTHER" id="PTHR47739">
    <property type="entry name" value="TRNA1(VAL) (ADENINE(37)-N6)-METHYLTRANSFERASE"/>
    <property type="match status" value="1"/>
</dbReference>
<evidence type="ECO:0000256" key="2">
    <source>
        <dbReference type="ARBA" id="ARBA00022603"/>
    </source>
</evidence>
<dbReference type="InterPro" id="IPR002052">
    <property type="entry name" value="DNA_methylase_N6_adenine_CS"/>
</dbReference>
<evidence type="ECO:0000313" key="8">
    <source>
        <dbReference type="EMBL" id="SCZ55962.1"/>
    </source>
</evidence>
<comment type="function">
    <text evidence="6">Specifically methylates the adenine in position 37 of tRNA(1)(Val) (anticodon cmo5UAC).</text>
</comment>
<dbReference type="GO" id="GO:0005737">
    <property type="term" value="C:cytoplasm"/>
    <property type="evidence" value="ECO:0007669"/>
    <property type="project" value="UniProtKB-SubCell"/>
</dbReference>
<dbReference type="EMBL" id="FMWJ01000002">
    <property type="protein sequence ID" value="SCZ55962.1"/>
    <property type="molecule type" value="Genomic_DNA"/>
</dbReference>
<keyword evidence="4 6" id="KW-0949">S-adenosyl-L-methionine</keyword>
<dbReference type="Proteomes" id="UP000183223">
    <property type="component" value="Unassembled WGS sequence"/>
</dbReference>
<evidence type="ECO:0000259" key="7">
    <source>
        <dbReference type="Pfam" id="PF05175"/>
    </source>
</evidence>
<dbReference type="Pfam" id="PF05175">
    <property type="entry name" value="MTS"/>
    <property type="match status" value="1"/>
</dbReference>
<sequence length="249" mass="28477">MQVINLKQERPLRRDGFTFKQFFVGHDRCAMKVGTDGVLLGVWAPVSDKKAILDIGCGSGLIALMLAQRTDENTKIDAVELDIEAALQAQDNAEQSPWQRKIAVYQQDIGDFSEQYSQCYDLIVSNPPYFEPAVACRNEAREQARYTGSLTHQRLLQYAEKLITPGGLFCVVLPYAIGEAFEIMACRLGWFSHHRVNIRDRQGKPLHRMLLAFSRQEKTGLISELTIRQPDGAYTQEFQQWVTDFYLYY</sequence>
<organism evidence="8 9">
    <name type="scientific">Photorhabdus luminescens</name>
    <name type="common">Xenorhabdus luminescens</name>
    <dbReference type="NCBI Taxonomy" id="29488"/>
    <lineage>
        <taxon>Bacteria</taxon>
        <taxon>Pseudomonadati</taxon>
        <taxon>Pseudomonadota</taxon>
        <taxon>Gammaproteobacteria</taxon>
        <taxon>Enterobacterales</taxon>
        <taxon>Morganellaceae</taxon>
        <taxon>Photorhabdus</taxon>
    </lineage>
</organism>
<evidence type="ECO:0000313" key="9">
    <source>
        <dbReference type="Proteomes" id="UP000183223"/>
    </source>
</evidence>
<comment type="subcellular location">
    <subcellularLocation>
        <location evidence="6">Cytoplasm</location>
    </subcellularLocation>
</comment>
<name>A0A1G5Q2S1_PHOLU</name>
<comment type="similarity">
    <text evidence="6">Belongs to the methyltransferase superfamily. tRNA (adenine-N(6)-)-methyltransferase family.</text>
</comment>
<evidence type="ECO:0000256" key="3">
    <source>
        <dbReference type="ARBA" id="ARBA00022679"/>
    </source>
</evidence>
<dbReference type="Gene3D" id="3.40.50.150">
    <property type="entry name" value="Vaccinia Virus protein VP39"/>
    <property type="match status" value="1"/>
</dbReference>
<dbReference type="GeneID" id="45655214"/>
<evidence type="ECO:0000256" key="4">
    <source>
        <dbReference type="ARBA" id="ARBA00022691"/>
    </source>
</evidence>